<proteinExistence type="predicted"/>
<evidence type="ECO:0000313" key="3">
    <source>
        <dbReference type="Proteomes" id="UP000824596"/>
    </source>
</evidence>
<accession>A0A9P8MYT0</accession>
<sequence length="251" mass="26861">MDLNQDLVPVAADCAEAEATSDMVDYTFAVFALEVLSSAGVTTGSDSQGPSNAQLPRSIAIFLGNAMQRWPLDRGDLEAATLKLAINTTNTEHGAAAFANADLLSLLADRIGSGYRMVQNAIGSGPLEGDFYDELVLLLGVMINIVEHSPPARASVRDEALDGLVALWHGNRQTVSEVSVALGYLAVLLGYLCLTTRGRERIKARFGNGEGIQSLVGSIRDFVAMYKTVDSKVHELEALVNELRSHDARGK</sequence>
<dbReference type="Proteomes" id="UP000824596">
    <property type="component" value="Unassembled WGS sequence"/>
</dbReference>
<comment type="caution">
    <text evidence="2">The sequence shown here is derived from an EMBL/GenBank/DDBJ whole genome shotgun (WGS) entry which is preliminary data.</text>
</comment>
<dbReference type="InterPro" id="IPR022771">
    <property type="entry name" value="WAPL_C"/>
</dbReference>
<keyword evidence="3" id="KW-1185">Reference proteome</keyword>
<dbReference type="Gene3D" id="1.25.10.10">
    <property type="entry name" value="Leucine-rich Repeat Variant"/>
    <property type="match status" value="1"/>
</dbReference>
<evidence type="ECO:0000259" key="1">
    <source>
        <dbReference type="Pfam" id="PF07814"/>
    </source>
</evidence>
<dbReference type="RefSeq" id="XP_044722396.1">
    <property type="nucleotide sequence ID" value="XM_044861370.1"/>
</dbReference>
<dbReference type="GeneID" id="68352028"/>
<protein>
    <submittedName>
        <fullName evidence="2">Wings apart-like protein regulation of heterochromatin domain-containing protein</fullName>
    </submittedName>
</protein>
<dbReference type="EMBL" id="JAIZPD010000003">
    <property type="protein sequence ID" value="KAH0964883.1"/>
    <property type="molecule type" value="Genomic_DNA"/>
</dbReference>
<reference evidence="2" key="1">
    <citation type="submission" date="2021-09" db="EMBL/GenBank/DDBJ databases">
        <title>A high-quality genome of the endoparasitic fungus Hirsutella rhossiliensis with a comparison of Hirsutella genomes reveals transposable elements contributing to genome size variation.</title>
        <authorList>
            <person name="Lin R."/>
            <person name="Jiao Y."/>
            <person name="Sun X."/>
            <person name="Ling J."/>
            <person name="Xie B."/>
            <person name="Cheng X."/>
        </authorList>
    </citation>
    <scope>NUCLEOTIDE SEQUENCE</scope>
    <source>
        <strain evidence="2">HR02</strain>
    </source>
</reference>
<dbReference type="InterPro" id="IPR011989">
    <property type="entry name" value="ARM-like"/>
</dbReference>
<gene>
    <name evidence="2" type="ORF">HRG_02899</name>
</gene>
<evidence type="ECO:0000313" key="2">
    <source>
        <dbReference type="EMBL" id="KAH0964883.1"/>
    </source>
</evidence>
<feature type="domain" description="Wings apart-like protein C-terminal" evidence="1">
    <location>
        <begin position="33"/>
        <end position="149"/>
    </location>
</feature>
<name>A0A9P8MYT0_9HYPO</name>
<dbReference type="OrthoDB" id="78088at2759"/>
<dbReference type="AlphaFoldDB" id="A0A9P8MYT0"/>
<organism evidence="2 3">
    <name type="scientific">Hirsutella rhossiliensis</name>
    <dbReference type="NCBI Taxonomy" id="111463"/>
    <lineage>
        <taxon>Eukaryota</taxon>
        <taxon>Fungi</taxon>
        <taxon>Dikarya</taxon>
        <taxon>Ascomycota</taxon>
        <taxon>Pezizomycotina</taxon>
        <taxon>Sordariomycetes</taxon>
        <taxon>Hypocreomycetidae</taxon>
        <taxon>Hypocreales</taxon>
        <taxon>Ophiocordycipitaceae</taxon>
        <taxon>Hirsutella</taxon>
    </lineage>
</organism>
<dbReference type="Pfam" id="PF07814">
    <property type="entry name" value="WAPL"/>
    <property type="match status" value="1"/>
</dbReference>